<dbReference type="InterPro" id="IPR001279">
    <property type="entry name" value="Metallo-B-lactamas"/>
</dbReference>
<comment type="similarity">
    <text evidence="1">Belongs to the metallo-beta-lactamase superfamily. RNA-metabolizing metallo-beta-lactamase-like family. CPSF2/YSH1 subfamily.</text>
</comment>
<comment type="caution">
    <text evidence="5">The sequence shown here is derived from an EMBL/GenBank/DDBJ whole genome shotgun (WGS) entry which is preliminary data.</text>
</comment>
<name>A0A1V2LI24_PICKU</name>
<dbReference type="VEuPathDB" id="FungiDB:C5L36_0C01350"/>
<dbReference type="GO" id="GO:0005847">
    <property type="term" value="C:mRNA cleavage and polyadenylation specificity factor complex"/>
    <property type="evidence" value="ECO:0007669"/>
    <property type="project" value="InterPro"/>
</dbReference>
<evidence type="ECO:0000259" key="4">
    <source>
        <dbReference type="Pfam" id="PF16661"/>
    </source>
</evidence>
<reference evidence="6" key="1">
    <citation type="journal article" date="2017" name="Genome Announc.">
        <title>Genome sequences of Cyberlindnera fabianii 65, Pichia kudriavzevii 129, and Saccharomyces cerevisiae 131 isolated from fermented masau fruits in Zimbabwe.</title>
        <authorList>
            <person name="van Rijswijck I.M.H."/>
            <person name="Derks M.F.L."/>
            <person name="Abee T."/>
            <person name="de Ridder D."/>
            <person name="Smid E.J."/>
        </authorList>
    </citation>
    <scope>NUCLEOTIDE SEQUENCE [LARGE SCALE GENOMIC DNA]</scope>
    <source>
        <strain evidence="6">129</strain>
    </source>
</reference>
<dbReference type="InterPro" id="IPR027075">
    <property type="entry name" value="CPSF2"/>
</dbReference>
<dbReference type="Pfam" id="PF16661">
    <property type="entry name" value="Lactamase_B_6"/>
    <property type="match status" value="1"/>
</dbReference>
<dbReference type="Proteomes" id="UP000189274">
    <property type="component" value="Unassembled WGS sequence"/>
</dbReference>
<dbReference type="EMBL" id="MQVM01000025">
    <property type="protein sequence ID" value="ONH72032.1"/>
    <property type="molecule type" value="Genomic_DNA"/>
</dbReference>
<evidence type="ECO:0000313" key="5">
    <source>
        <dbReference type="EMBL" id="ONH72032.1"/>
    </source>
</evidence>
<dbReference type="GO" id="GO:0006397">
    <property type="term" value="P:mRNA processing"/>
    <property type="evidence" value="ECO:0007669"/>
    <property type="project" value="UniProtKB-KW"/>
</dbReference>
<dbReference type="GO" id="GO:0003723">
    <property type="term" value="F:RNA binding"/>
    <property type="evidence" value="ECO:0007669"/>
    <property type="project" value="UniProtKB-KW"/>
</dbReference>
<keyword evidence="1" id="KW-0507">mRNA processing</keyword>
<evidence type="ECO:0000259" key="3">
    <source>
        <dbReference type="Pfam" id="PF13299"/>
    </source>
</evidence>
<dbReference type="SUPFAM" id="SSF56281">
    <property type="entry name" value="Metallo-hydrolase/oxidoreductase"/>
    <property type="match status" value="1"/>
</dbReference>
<comment type="subcellular location">
    <subcellularLocation>
        <location evidence="1">Nucleus</location>
    </subcellularLocation>
</comment>
<proteinExistence type="inferred from homology"/>
<keyword evidence="1" id="KW-0694">RNA-binding</keyword>
<dbReference type="AlphaFoldDB" id="A0A1V2LI24"/>
<protein>
    <recommendedName>
        <fullName evidence="1">Cleavage and polyadenylation specificity factor subunit 2</fullName>
    </recommendedName>
    <alternativeName>
        <fullName evidence="1">Cleavage and polyadenylation specificity factor 100 kDa subunit</fullName>
    </alternativeName>
</protein>
<keyword evidence="1" id="KW-0539">Nucleus</keyword>
<evidence type="ECO:0000256" key="1">
    <source>
        <dbReference type="RuleBase" id="RU365006"/>
    </source>
</evidence>
<feature type="compositionally biased region" description="Low complexity" evidence="2">
    <location>
        <begin position="457"/>
        <end position="466"/>
    </location>
</feature>
<sequence length="833" mass="95327">MLEFQTVGTPTSQGKLITIDDTVTILADPGWSGIETDLDCYTPLVSKIDIILLSQSTVDFIGALPYLYYRFPLLENVPIFSTLPTMKMGKTAVLEFYSTLKLLGPVNNTFKLELSFINSIFNRIKSLNYSQTIRISIKSVNLSITSLNSGYSLGGSIWVVENNKKEKIIYAPMWNHSKDNYLNGCNIFSNQLILRPTTFITNSEVTSTKFSHNSRLNLMLQNLNRIIHNNNNILIPITLTARFFEVILPILTKSNVNAPIYLVNYTKLENLKILGNFIEWMNSNIIKFWETQSSKLLENNRIKCINLREVEDLMDSRPAIFFVDYLDHRDSNFWQLVSRFENFKKNFTILMTEKPNPNSNMNNLYKSWKHNIDSTELNPKEGELTDISMEVDISSFVEVPLHGSDLSKYEKLVAESKEKEIQRLKEVEELAKQQKQEEQDENEDDEEDDEDDDDDIVNGTGNGTVNGDRDGRLGRKDLVQDEAAEQANLENQTKYQFNESTILRMDQILSIPRDFDFRLFKERQRVFPNVNLKLSIDDYGVVIKHADFQTYENDRFPIIADRTNNENAGLGNGRLRDGNGDDDAGSEGGDYEGNRNVGNNRKKRKITESYSLDPLKDPVQRIYTTRKLKITCGFTFIDMSGQHDLRSLKISIEKLKPRKLIILPEFKNGNVNNLIEELNKDIMVNKNLNTEVLKSKLNKSLNLGDLITNYEILIDDDLAKSLNWNLLNDEYNVSSINGIVEKIKDWDYKLVKDGGDGSNKEKSKIKIGDIKLTKLRNILSKNHSVELLGDGRLIIDDEIIVSKEDDGDLKISSNLSPLFYTIKQTIENLLATI</sequence>
<evidence type="ECO:0000256" key="2">
    <source>
        <dbReference type="SAM" id="MobiDB-lite"/>
    </source>
</evidence>
<feature type="compositionally biased region" description="Acidic residues" evidence="2">
    <location>
        <begin position="438"/>
        <end position="456"/>
    </location>
</feature>
<feature type="region of interest" description="Disordered" evidence="2">
    <location>
        <begin position="430"/>
        <end position="473"/>
    </location>
</feature>
<dbReference type="PANTHER" id="PTHR45922">
    <property type="entry name" value="CLEAVAGE AND POLYADENYLATION SPECIFICITY FACTOR SUBUNIT 2"/>
    <property type="match status" value="1"/>
</dbReference>
<accession>A0A1V2LI24</accession>
<dbReference type="PANTHER" id="PTHR45922:SF1">
    <property type="entry name" value="CLEAVAGE AND POLYADENYLATION SPECIFICITY FACTOR SUBUNIT 2"/>
    <property type="match status" value="1"/>
</dbReference>
<dbReference type="Gene3D" id="3.60.15.10">
    <property type="entry name" value="Ribonuclease Z/Hydroxyacylglutathione hydrolase-like"/>
    <property type="match status" value="1"/>
</dbReference>
<dbReference type="InterPro" id="IPR036866">
    <property type="entry name" value="RibonucZ/Hydroxyglut_hydro"/>
</dbReference>
<dbReference type="InterPro" id="IPR025069">
    <property type="entry name" value="Cpsf2_C"/>
</dbReference>
<organism evidence="5 6">
    <name type="scientific">Pichia kudriavzevii</name>
    <name type="common">Yeast</name>
    <name type="synonym">Issatchenkia orientalis</name>
    <dbReference type="NCBI Taxonomy" id="4909"/>
    <lineage>
        <taxon>Eukaryota</taxon>
        <taxon>Fungi</taxon>
        <taxon>Dikarya</taxon>
        <taxon>Ascomycota</taxon>
        <taxon>Saccharomycotina</taxon>
        <taxon>Pichiomycetes</taxon>
        <taxon>Pichiales</taxon>
        <taxon>Pichiaceae</taxon>
        <taxon>Pichia</taxon>
    </lineage>
</organism>
<gene>
    <name evidence="5" type="ORF">BOH78_4103</name>
</gene>
<feature type="region of interest" description="Disordered" evidence="2">
    <location>
        <begin position="567"/>
        <end position="602"/>
    </location>
</feature>
<feature type="domain" description="Metallo-beta-lactamase" evidence="4">
    <location>
        <begin position="16"/>
        <end position="200"/>
    </location>
</feature>
<evidence type="ECO:0000313" key="6">
    <source>
        <dbReference type="Proteomes" id="UP000189274"/>
    </source>
</evidence>
<feature type="domain" description="Cleavage and polyadenylation specificity factor 2 C-terminal" evidence="3">
    <location>
        <begin position="760"/>
        <end position="828"/>
    </location>
</feature>
<dbReference type="Pfam" id="PF13299">
    <property type="entry name" value="CPSF100_C"/>
    <property type="match status" value="1"/>
</dbReference>